<feature type="non-terminal residue" evidence="1">
    <location>
        <position position="1"/>
    </location>
</feature>
<gene>
    <name evidence="1" type="ORF">HAX54_002173</name>
</gene>
<dbReference type="Proteomes" id="UP000823775">
    <property type="component" value="Unassembled WGS sequence"/>
</dbReference>
<evidence type="ECO:0000313" key="1">
    <source>
        <dbReference type="EMBL" id="MCE3215383.1"/>
    </source>
</evidence>
<sequence length="71" mass="7799">GSVNPGKFQRFNSIDMFFIAPEFITQEEFVVRRDLKAGVVTEVRGMPPITVEQGCGAPLLHRGGVRGEVPL</sequence>
<protein>
    <submittedName>
        <fullName evidence="1">Uncharacterized protein</fullName>
    </submittedName>
</protein>
<organism evidence="1 2">
    <name type="scientific">Datura stramonium</name>
    <name type="common">Jimsonweed</name>
    <name type="synonym">Common thornapple</name>
    <dbReference type="NCBI Taxonomy" id="4076"/>
    <lineage>
        <taxon>Eukaryota</taxon>
        <taxon>Viridiplantae</taxon>
        <taxon>Streptophyta</taxon>
        <taxon>Embryophyta</taxon>
        <taxon>Tracheophyta</taxon>
        <taxon>Spermatophyta</taxon>
        <taxon>Magnoliopsida</taxon>
        <taxon>eudicotyledons</taxon>
        <taxon>Gunneridae</taxon>
        <taxon>Pentapetalae</taxon>
        <taxon>asterids</taxon>
        <taxon>lamiids</taxon>
        <taxon>Solanales</taxon>
        <taxon>Solanaceae</taxon>
        <taxon>Solanoideae</taxon>
        <taxon>Datureae</taxon>
        <taxon>Datura</taxon>
    </lineage>
</organism>
<comment type="caution">
    <text evidence="1">The sequence shown here is derived from an EMBL/GenBank/DDBJ whole genome shotgun (WGS) entry which is preliminary data.</text>
</comment>
<dbReference type="EMBL" id="JACEIK010010989">
    <property type="protein sequence ID" value="MCE3215383.1"/>
    <property type="molecule type" value="Genomic_DNA"/>
</dbReference>
<evidence type="ECO:0000313" key="2">
    <source>
        <dbReference type="Proteomes" id="UP000823775"/>
    </source>
</evidence>
<keyword evidence="2" id="KW-1185">Reference proteome</keyword>
<feature type="non-terminal residue" evidence="1">
    <location>
        <position position="71"/>
    </location>
</feature>
<proteinExistence type="predicted"/>
<reference evidence="1 2" key="1">
    <citation type="journal article" date="2021" name="BMC Genomics">
        <title>Datura genome reveals duplications of psychoactive alkaloid biosynthetic genes and high mutation rate following tissue culture.</title>
        <authorList>
            <person name="Rajewski A."/>
            <person name="Carter-House D."/>
            <person name="Stajich J."/>
            <person name="Litt A."/>
        </authorList>
    </citation>
    <scope>NUCLEOTIDE SEQUENCE [LARGE SCALE GENOMIC DNA]</scope>
    <source>
        <strain evidence="1">AR-01</strain>
    </source>
</reference>
<accession>A0ABS8WT83</accession>
<name>A0ABS8WT83_DATST</name>